<comment type="caution">
    <text evidence="2">The sequence shown here is derived from an EMBL/GenBank/DDBJ whole genome shotgun (WGS) entry which is preliminary data.</text>
</comment>
<protein>
    <recommendedName>
        <fullName evidence="4">Cell division protein ZapB</fullName>
    </recommendedName>
</protein>
<dbReference type="EMBL" id="SHMQ01000004">
    <property type="protein sequence ID" value="RZV40059.1"/>
    <property type="molecule type" value="Genomic_DNA"/>
</dbReference>
<feature type="coiled-coil region" evidence="1">
    <location>
        <begin position="20"/>
        <end position="61"/>
    </location>
</feature>
<evidence type="ECO:0000313" key="3">
    <source>
        <dbReference type="Proteomes" id="UP000322454"/>
    </source>
</evidence>
<organism evidence="2 3">
    <name type="scientific">Candidatus Acidulodesulfobacterium acidiphilum</name>
    <dbReference type="NCBI Taxonomy" id="2597224"/>
    <lineage>
        <taxon>Bacteria</taxon>
        <taxon>Deltaproteobacteria</taxon>
        <taxon>Candidatus Acidulodesulfobacterales</taxon>
        <taxon>Candidatus Acidulodesulfobacterium</taxon>
    </lineage>
</organism>
<accession>A0A520XFW0</accession>
<evidence type="ECO:0000313" key="2">
    <source>
        <dbReference type="EMBL" id="RZV40059.1"/>
    </source>
</evidence>
<evidence type="ECO:0000256" key="1">
    <source>
        <dbReference type="SAM" id="Coils"/>
    </source>
</evidence>
<proteinExistence type="predicted"/>
<sequence>MDINNLSIIEEKVILIKESFEKIKTERDKLLAEVKTKDDEIKELKDKISTYETDNDFVVKKIDEILNNLDSIQL</sequence>
<gene>
    <name evidence="2" type="ORF">EVJ48_02475</name>
</gene>
<dbReference type="Proteomes" id="UP000322454">
    <property type="component" value="Unassembled WGS sequence"/>
</dbReference>
<reference evidence="2 3" key="1">
    <citation type="submission" date="2019-01" db="EMBL/GenBank/DDBJ databases">
        <title>Insights into ecological role of a new deltaproteobacterial order Candidatus Sinidesulfobacterales (Sva0485) by metagenomics and metatranscriptomics.</title>
        <authorList>
            <person name="Tan S."/>
            <person name="Liu J."/>
            <person name="Fang Y."/>
            <person name="Hedlund B."/>
            <person name="Lian Z.-H."/>
            <person name="Huang L.-Y."/>
            <person name="Li J.-T."/>
            <person name="Huang L.-N."/>
            <person name="Li W.-J."/>
            <person name="Jiang H.-C."/>
            <person name="Dong H.-L."/>
            <person name="Shu W.-S."/>
        </authorList>
    </citation>
    <scope>NUCLEOTIDE SEQUENCE [LARGE SCALE GENOMIC DNA]</scope>
    <source>
        <strain evidence="2">AP4</strain>
    </source>
</reference>
<keyword evidence="1" id="KW-0175">Coiled coil</keyword>
<name>A0A520XFW0_9DELT</name>
<evidence type="ECO:0008006" key="4">
    <source>
        <dbReference type="Google" id="ProtNLM"/>
    </source>
</evidence>
<dbReference type="AlphaFoldDB" id="A0A520XFW0"/>